<name>A0A223NQ65_9SPHI</name>
<reference evidence="6 7" key="1">
    <citation type="submission" date="2017-08" db="EMBL/GenBank/DDBJ databases">
        <title>Complete genome sequence of Mucilaginibacter sp. strain BJC16-A31.</title>
        <authorList>
            <consortium name="Henan University of Science and Technology"/>
            <person name="You X."/>
        </authorList>
    </citation>
    <scope>NUCLEOTIDE SEQUENCE [LARGE SCALE GENOMIC DNA]</scope>
    <source>
        <strain evidence="6 7">BJC16-A31</strain>
    </source>
</reference>
<dbReference type="PANTHER" id="PTHR40980:SF4">
    <property type="entry name" value="TONB-DEPENDENT RECEPTOR-LIKE BETA-BARREL DOMAIN-CONTAINING PROTEIN"/>
    <property type="match status" value="1"/>
</dbReference>
<keyword evidence="3" id="KW-0998">Cell outer membrane</keyword>
<organism evidence="6 7">
    <name type="scientific">Mucilaginibacter xinganensis</name>
    <dbReference type="NCBI Taxonomy" id="1234841"/>
    <lineage>
        <taxon>Bacteria</taxon>
        <taxon>Pseudomonadati</taxon>
        <taxon>Bacteroidota</taxon>
        <taxon>Sphingobacteriia</taxon>
        <taxon>Sphingobacteriales</taxon>
        <taxon>Sphingobacteriaceae</taxon>
        <taxon>Mucilaginibacter</taxon>
    </lineage>
</organism>
<evidence type="ECO:0000313" key="6">
    <source>
        <dbReference type="EMBL" id="ASU32049.1"/>
    </source>
</evidence>
<evidence type="ECO:0000259" key="4">
    <source>
        <dbReference type="Pfam" id="PF07715"/>
    </source>
</evidence>
<proteinExistence type="predicted"/>
<keyword evidence="7" id="KW-1185">Reference proteome</keyword>
<evidence type="ECO:0000256" key="1">
    <source>
        <dbReference type="ARBA" id="ARBA00004442"/>
    </source>
</evidence>
<dbReference type="GO" id="GO:0030246">
    <property type="term" value="F:carbohydrate binding"/>
    <property type="evidence" value="ECO:0007669"/>
    <property type="project" value="InterPro"/>
</dbReference>
<evidence type="ECO:0000259" key="5">
    <source>
        <dbReference type="Pfam" id="PF14905"/>
    </source>
</evidence>
<dbReference type="KEGG" id="muc:MuYL_0146"/>
<dbReference type="AlphaFoldDB" id="A0A223NQ65"/>
<dbReference type="EMBL" id="CP022743">
    <property type="protein sequence ID" value="ASU32049.1"/>
    <property type="molecule type" value="Genomic_DNA"/>
</dbReference>
<dbReference type="InterPro" id="IPR041700">
    <property type="entry name" value="OMP_b-brl_3"/>
</dbReference>
<accession>A0A223NQ65</accession>
<dbReference type="SUPFAM" id="SSF49452">
    <property type="entry name" value="Starch-binding domain-like"/>
    <property type="match status" value="1"/>
</dbReference>
<gene>
    <name evidence="6" type="ORF">MuYL_0146</name>
</gene>
<sequence>MFATTTKGQDMHTEKVTVGLNHEDLVSGLKKIEQQTSLRFYYRRSDVQTLSDLNLTTDSRTVEKTLEELLKNTGFTFRQIDCNILLEKKQQTDYTITGRVTGVDHKPVELATLRIAKVSSTKIISTTLADTGGKFNIIVYEQGDYLLTVSSIETDSLTMKITVSDSKIVELKDIVLKSVPHQLATVNISGTRPLIRQEADRITYDLQADPQSKVSSVLDMMRKVPYLSVDGDDNILLKGSSGYRVFINGKPSAMVERNPKDVLRSIPASTIKSIEVITTPPSKYDAEGLAGIINIITNKDVANGYHGSININEKWPVGGPGAGGAFTFKEGKFGLSTLAGISRNNKPETRGELIRVTTGTNPTNLEQHSTNQSNSHTGYAGLELSYEIDSLNLISGQFNWNSNKQTGLAFQTSILTGSELQQYNLTNDNNSEGHGLDAAINYQLGFKANKDQLLTISYRYLKNSNSLFNNIDVSNEINYSNPDYHQTNAEGLTEHTVQADYVQPIGKITMEAGLKGIFRKNRSDFQYLTKNELTGNYDLDQTGSNIFNNGQDVLAAYNSYSYQAANWQLKAGLRAEETIINGDYSQGSDQIQQRYLNVLPAIVANRRFNDRSSLSFSYSIRIQRPAISQLNPFVDRSNPNFETSGSPNLKPITSTAFQLSYLKSGKLTYNIALGYLFFNQVINAFSSYDPTTNVTLTRFENYGKGRVLKSNIYINYQINDHWNVNLNTDIRHVTFYGLVDNVTLKNSGYDAYAYASSGYSFNNGWRANADFTYRKAGILLPLGRTNGFTASSFSVNKDIVQNKLTLSAAVSNPFTKYRYVNEQLTGPDYMQTSNYQVYYRRFTVSLNYRFGKLKEEIKKNKRGIKNDDLSH</sequence>
<feature type="domain" description="TonB-dependent receptor plug" evidence="4">
    <location>
        <begin position="211"/>
        <end position="292"/>
    </location>
</feature>
<dbReference type="InterPro" id="IPR013784">
    <property type="entry name" value="Carb-bd-like_fold"/>
</dbReference>
<dbReference type="Gene3D" id="2.40.170.20">
    <property type="entry name" value="TonB-dependent receptor, beta-barrel domain"/>
    <property type="match status" value="1"/>
</dbReference>
<dbReference type="Pfam" id="PF14905">
    <property type="entry name" value="OMP_b-brl_3"/>
    <property type="match status" value="1"/>
</dbReference>
<evidence type="ECO:0000256" key="2">
    <source>
        <dbReference type="ARBA" id="ARBA00023136"/>
    </source>
</evidence>
<dbReference type="SUPFAM" id="SSF56935">
    <property type="entry name" value="Porins"/>
    <property type="match status" value="1"/>
</dbReference>
<protein>
    <submittedName>
        <fullName evidence="6">Uncharacterized protein</fullName>
    </submittedName>
</protein>
<evidence type="ECO:0000256" key="3">
    <source>
        <dbReference type="ARBA" id="ARBA00023237"/>
    </source>
</evidence>
<feature type="domain" description="Outer membrane protein beta-barrel" evidence="5">
    <location>
        <begin position="449"/>
        <end position="848"/>
    </location>
</feature>
<dbReference type="GO" id="GO:0009279">
    <property type="term" value="C:cell outer membrane"/>
    <property type="evidence" value="ECO:0007669"/>
    <property type="project" value="UniProtKB-SubCell"/>
</dbReference>
<dbReference type="InterPro" id="IPR036942">
    <property type="entry name" value="Beta-barrel_TonB_sf"/>
</dbReference>
<evidence type="ECO:0000313" key="7">
    <source>
        <dbReference type="Proteomes" id="UP000215002"/>
    </source>
</evidence>
<dbReference type="Proteomes" id="UP000215002">
    <property type="component" value="Chromosome"/>
</dbReference>
<keyword evidence="2" id="KW-0472">Membrane</keyword>
<comment type="subcellular location">
    <subcellularLocation>
        <location evidence="1">Cell outer membrane</location>
    </subcellularLocation>
</comment>
<dbReference type="Pfam" id="PF07715">
    <property type="entry name" value="Plug"/>
    <property type="match status" value="1"/>
</dbReference>
<dbReference type="Gene3D" id="2.170.130.10">
    <property type="entry name" value="TonB-dependent receptor, plug domain"/>
    <property type="match status" value="1"/>
</dbReference>
<dbReference type="InterPro" id="IPR037066">
    <property type="entry name" value="Plug_dom_sf"/>
</dbReference>
<dbReference type="PANTHER" id="PTHR40980">
    <property type="entry name" value="PLUG DOMAIN-CONTAINING PROTEIN"/>
    <property type="match status" value="1"/>
</dbReference>
<dbReference type="InterPro" id="IPR012910">
    <property type="entry name" value="Plug_dom"/>
</dbReference>